<evidence type="ECO:0008006" key="3">
    <source>
        <dbReference type="Google" id="ProtNLM"/>
    </source>
</evidence>
<protein>
    <recommendedName>
        <fullName evidence="3">Nucleotide-diphospho-sugar transferase domain-containing protein</fullName>
    </recommendedName>
</protein>
<evidence type="ECO:0000313" key="2">
    <source>
        <dbReference type="EMBL" id="CAE4670267.1"/>
    </source>
</evidence>
<dbReference type="SUPFAM" id="SSF53448">
    <property type="entry name" value="Nucleotide-diphospho-sugar transferases"/>
    <property type="match status" value="1"/>
</dbReference>
<sequence>MVRIATGLSRQKRPMAKPCCYVRFLLIIASLAFVLMLSLSHRIYTREIEPLLLHHQYNIYQPQPKATIAYAVSLTGCGAKDEAVNKAAALTDGAAVLKHSIHLSSIQNPESGSKYDYKMYAFVHPEAIHCSGPFTKLGYEVLIRDTPVNITEIRGDFLRERLPKSGCCGEKEFIKLYAYTLLDYPVVVHLDLDTLILRPLDNLFDVMIDDSDASSLARNKIPVMHDAEIPKKVDAMFTRDYNSINAGDKHAGVQGGFLVIRPSQEAFDEYVQIILEGNFNGGGWGGQYGFYWGVFQIQGLCAYFYDHFHPETSLELNRCVYNLMADSPREEPKTDGSQSRCLDGKDGCEDCQKVDLATAKTIHFTLCRKPWMCHSSTKTNRKELCKKLHHEWFRVRKDFELTERAKNGNTSRDLKDFCRGDGPQFYVPMEL</sequence>
<dbReference type="InterPro" id="IPR050587">
    <property type="entry name" value="GNT1/Glycosyltrans_8"/>
</dbReference>
<proteinExistence type="predicted"/>
<reference evidence="2" key="1">
    <citation type="submission" date="2021-01" db="EMBL/GenBank/DDBJ databases">
        <authorList>
            <person name="Corre E."/>
            <person name="Pelletier E."/>
            <person name="Niang G."/>
            <person name="Scheremetjew M."/>
            <person name="Finn R."/>
            <person name="Kale V."/>
            <person name="Holt S."/>
            <person name="Cochrane G."/>
            <person name="Meng A."/>
            <person name="Brown T."/>
            <person name="Cohen L."/>
        </authorList>
    </citation>
    <scope>NUCLEOTIDE SEQUENCE</scope>
    <source>
        <strain evidence="2">GSO104</strain>
    </source>
</reference>
<dbReference type="InterPro" id="IPR029044">
    <property type="entry name" value="Nucleotide-diphossugar_trans"/>
</dbReference>
<keyword evidence="1" id="KW-0812">Transmembrane</keyword>
<accession>A0A7S4WCD5</accession>
<dbReference type="EMBL" id="HBNS01061937">
    <property type="protein sequence ID" value="CAE4670267.1"/>
    <property type="molecule type" value="Transcribed_RNA"/>
</dbReference>
<keyword evidence="1" id="KW-1133">Transmembrane helix</keyword>
<dbReference type="PANTHER" id="PTHR11183">
    <property type="entry name" value="GLYCOGENIN SUBFAMILY MEMBER"/>
    <property type="match status" value="1"/>
</dbReference>
<dbReference type="AlphaFoldDB" id="A0A7S4WCD5"/>
<evidence type="ECO:0000256" key="1">
    <source>
        <dbReference type="SAM" id="Phobius"/>
    </source>
</evidence>
<organism evidence="2">
    <name type="scientific">Ditylum brightwellii</name>
    <dbReference type="NCBI Taxonomy" id="49249"/>
    <lineage>
        <taxon>Eukaryota</taxon>
        <taxon>Sar</taxon>
        <taxon>Stramenopiles</taxon>
        <taxon>Ochrophyta</taxon>
        <taxon>Bacillariophyta</taxon>
        <taxon>Mediophyceae</taxon>
        <taxon>Lithodesmiophycidae</taxon>
        <taxon>Lithodesmiales</taxon>
        <taxon>Lithodesmiaceae</taxon>
        <taxon>Ditylum</taxon>
    </lineage>
</organism>
<gene>
    <name evidence="2" type="ORF">DBRI00130_LOCUS44680</name>
</gene>
<keyword evidence="1" id="KW-0472">Membrane</keyword>
<feature type="transmembrane region" description="Helical" evidence="1">
    <location>
        <begin position="20"/>
        <end position="39"/>
    </location>
</feature>
<dbReference type="Gene3D" id="3.90.550.10">
    <property type="entry name" value="Spore Coat Polysaccharide Biosynthesis Protein SpsA, Chain A"/>
    <property type="match status" value="1"/>
</dbReference>
<name>A0A7S4WCD5_9STRA</name>